<gene>
    <name evidence="1" type="ORF">HXW75_08025</name>
</gene>
<name>A0AB35HRK0_TETHA</name>
<reference evidence="1" key="2">
    <citation type="journal article" date="2021" name="BMC Microbiol.">
        <title>The diversity among the species Tetragenococcus halophilus including new isolates from a lupine seed fermentation.</title>
        <authorList>
            <person name="Link T."/>
            <person name="Vogel R.F."/>
            <person name="Ehrmann M.A."/>
        </authorList>
    </citation>
    <scope>NUCLEOTIDE SEQUENCE</scope>
    <source>
        <strain evidence="1">TMW 2.2257</strain>
    </source>
</reference>
<proteinExistence type="predicted"/>
<evidence type="ECO:0000313" key="1">
    <source>
        <dbReference type="EMBL" id="MCO8298420.1"/>
    </source>
</evidence>
<comment type="caution">
    <text evidence="1">The sequence shown here is derived from an EMBL/GenBank/DDBJ whole genome shotgun (WGS) entry which is preliminary data.</text>
</comment>
<dbReference type="RefSeq" id="WP_253210166.1">
    <property type="nucleotide sequence ID" value="NZ_JACACB010000022.1"/>
</dbReference>
<dbReference type="EMBL" id="JACACB010000022">
    <property type="protein sequence ID" value="MCO8298420.1"/>
    <property type="molecule type" value="Genomic_DNA"/>
</dbReference>
<dbReference type="Proteomes" id="UP001057280">
    <property type="component" value="Unassembled WGS sequence"/>
</dbReference>
<dbReference type="AlphaFoldDB" id="A0AB35HRK0"/>
<reference evidence="1" key="1">
    <citation type="submission" date="2020-06" db="EMBL/GenBank/DDBJ databases">
        <authorList>
            <person name="Link T."/>
            <person name="Ehrmann M."/>
        </authorList>
    </citation>
    <scope>NUCLEOTIDE SEQUENCE</scope>
    <source>
        <strain evidence="1">TMW 2.2257</strain>
    </source>
</reference>
<accession>A0AB35HRK0</accession>
<protein>
    <submittedName>
        <fullName evidence="1">Uncharacterized protein</fullName>
    </submittedName>
</protein>
<sequence length="54" mass="6408">MNKEDIKDRLAKELGVNFHMVLDDTEYSEEDYQEIKEYIVSIAKKHLKYEGDVS</sequence>
<organism evidence="1 2">
    <name type="scientific">Tetragenococcus halophilus</name>
    <name type="common">Pediococcus halophilus</name>
    <dbReference type="NCBI Taxonomy" id="51669"/>
    <lineage>
        <taxon>Bacteria</taxon>
        <taxon>Bacillati</taxon>
        <taxon>Bacillota</taxon>
        <taxon>Bacilli</taxon>
        <taxon>Lactobacillales</taxon>
        <taxon>Enterococcaceae</taxon>
        <taxon>Tetragenococcus</taxon>
    </lineage>
</organism>
<evidence type="ECO:0000313" key="2">
    <source>
        <dbReference type="Proteomes" id="UP001057280"/>
    </source>
</evidence>